<dbReference type="InParanoid" id="A0A1B6PF40"/>
<dbReference type="Gramene" id="KXG24288">
    <property type="protein sequence ID" value="KXG24288"/>
    <property type="gene ID" value="SORBI_3007G020500"/>
</dbReference>
<reference evidence="4" key="3">
    <citation type="journal article" date="2018" name="Plant J.">
        <title>The Sorghum bicolor reference genome: improved assembly, gene annotations, a transcriptome atlas, and signatures of genome organization.</title>
        <authorList>
            <person name="McCormick R.F."/>
            <person name="Truong S.K."/>
            <person name="Sreedasyam A."/>
            <person name="Jenkins J."/>
            <person name="Shu S."/>
            <person name="Sims D."/>
            <person name="Kennedy M."/>
            <person name="Amirebrahimi M."/>
            <person name="Weers B.D."/>
            <person name="McKinley B."/>
            <person name="Mattison A."/>
            <person name="Morishige D.T."/>
            <person name="Grimwood J."/>
            <person name="Schmutz J."/>
            <person name="Mullet J.E."/>
        </authorList>
    </citation>
    <scope>NUCLEOTIDE SEQUENCE [LARGE SCALE GENOMIC DNA]</scope>
    <source>
        <strain evidence="4">cv. BTx623</strain>
    </source>
</reference>
<accession>A0A1B6PF40</accession>
<feature type="region of interest" description="Disordered" evidence="1">
    <location>
        <begin position="191"/>
        <end position="234"/>
    </location>
</feature>
<feature type="compositionally biased region" description="Basic residues" evidence="1">
    <location>
        <begin position="501"/>
        <end position="515"/>
    </location>
</feature>
<dbReference type="Gramene" id="KXG24286">
    <property type="protein sequence ID" value="KXG24286"/>
    <property type="gene ID" value="SORBI_3007G020500"/>
</dbReference>
<dbReference type="FunFam" id="1.20.58.1880:FF:000007">
    <property type="entry name" value="Homeodomain-like superfamily protein"/>
    <property type="match status" value="1"/>
</dbReference>
<feature type="compositionally biased region" description="Acidic residues" evidence="1">
    <location>
        <begin position="768"/>
        <end position="780"/>
    </location>
</feature>
<feature type="compositionally biased region" description="Polar residues" evidence="1">
    <location>
        <begin position="59"/>
        <end position="73"/>
    </location>
</feature>
<feature type="compositionally biased region" description="Acidic residues" evidence="1">
    <location>
        <begin position="733"/>
        <end position="742"/>
    </location>
</feature>
<feature type="compositionally biased region" description="Polar residues" evidence="1">
    <location>
        <begin position="384"/>
        <end position="393"/>
    </location>
</feature>
<proteinExistence type="predicted"/>
<dbReference type="OMA" id="ANSHSIM"/>
<dbReference type="PANTHER" id="PTHR22929:SF0">
    <property type="entry name" value="TRANSCRIPTION FACTOR TFIIIB COMPONENT B'' HOMOLOG"/>
    <property type="match status" value="1"/>
</dbReference>
<sequence length="780" mass="86120">MIDDEANFDNMLDAAEEVQATAKFRPKQRPKPQKTALSSRSAAPNPTEETGDGKVGALNQVNSSKELTSQERTSLMCPGSESVDTVAGSQGTLGTPSGDALTVPLGPLAGASAADKISQDGEHNDDPSKLAIHQESSVVSDINVSPNSSCGKAIDDIVEFGDMCDAQVEEERVPKFQPKVQTKLLKETAKSRKTNQKLEASTVDVVTQNGKGNNIETRFRDDQLQDPKSHESVQIPDSEGLLATDNCKSCNLANLVLEESVQEETIAKFHPKLQPEPGKASSKVAVTKNNVAAVAPMEETITGPAAWSPQAVHATVDVDYHNELISPPTDGTQSMVGKVPGREKGKSKSVSFSLSDASGVATPTDTNSEMGNIGKSCSDKLTDENLSNSSQQMTEKHSVTEDQYSNDQDHEGEPLDHTVEQQPNSDVGEIASSMKLRCRKKLQKVGTPNHTVDDCFDEDCVEPSLAEEDNDSGDDYTTGNKRKARKKSRDGVEESQQQKVQKNKSKVSSRGRKRTLKDELAAKPEKKKLTHRIRQRTPKEIKTLLESEEIDPMKLSAAHLRLLQEARERVNPKEIPSGPSSNSRSFGLEDMDDLDYRDEEARFFDNDGTENHVQNTTKLNYQSYMNKPARGKWSKSDTDLFYEGIRQFGSDFAMIQQLFPDKTRHQVRQKFKSEEKKNPLLVHDAIFHRSGDNLYFKKVIKQLNIEDVVLPEINNAQKQDGASSERGPGNENVLDDFNEEENSSNWSNEEHGGQMDDVQEEHDLGNGGDDDDLGDVFDWY</sequence>
<feature type="region of interest" description="Disordered" evidence="1">
    <location>
        <begin position="324"/>
        <end position="431"/>
    </location>
</feature>
<feature type="compositionally biased region" description="Basic residues" evidence="1">
    <location>
        <begin position="525"/>
        <end position="536"/>
    </location>
</feature>
<dbReference type="CDD" id="cd00167">
    <property type="entry name" value="SANT"/>
    <property type="match status" value="1"/>
</dbReference>
<evidence type="ECO:0000313" key="3">
    <source>
        <dbReference type="EMBL" id="KXG24286.1"/>
    </source>
</evidence>
<dbReference type="AlphaFoldDB" id="A0A1B6PF40"/>
<feature type="region of interest" description="Disordered" evidence="1">
    <location>
        <begin position="716"/>
        <end position="780"/>
    </location>
</feature>
<feature type="compositionally biased region" description="Polar residues" evidence="1">
    <location>
        <begin position="35"/>
        <end position="48"/>
    </location>
</feature>
<dbReference type="PANTHER" id="PTHR22929">
    <property type="entry name" value="RNA POLYMERASE III TRANSCRIPTION INITIATION FACTOR B"/>
    <property type="match status" value="1"/>
</dbReference>
<feature type="compositionally biased region" description="Acidic residues" evidence="1">
    <location>
        <begin position="464"/>
        <end position="474"/>
    </location>
</feature>
<organism evidence="3 4">
    <name type="scientific">Sorghum bicolor</name>
    <name type="common">Sorghum</name>
    <name type="synonym">Sorghum vulgare</name>
    <dbReference type="NCBI Taxonomy" id="4558"/>
    <lineage>
        <taxon>Eukaryota</taxon>
        <taxon>Viridiplantae</taxon>
        <taxon>Streptophyta</taxon>
        <taxon>Embryophyta</taxon>
        <taxon>Tracheophyta</taxon>
        <taxon>Spermatophyta</taxon>
        <taxon>Magnoliopsida</taxon>
        <taxon>Liliopsida</taxon>
        <taxon>Poales</taxon>
        <taxon>Poaceae</taxon>
        <taxon>PACMAD clade</taxon>
        <taxon>Panicoideae</taxon>
        <taxon>Andropogonodae</taxon>
        <taxon>Andropogoneae</taxon>
        <taxon>Sorghinae</taxon>
        <taxon>Sorghum</taxon>
    </lineage>
</organism>
<dbReference type="Pfam" id="PF15963">
    <property type="entry name" value="Myb_DNA-bind_7"/>
    <property type="match status" value="1"/>
</dbReference>
<dbReference type="OrthoDB" id="272624at2759"/>
<dbReference type="SUPFAM" id="SSF46689">
    <property type="entry name" value="Homeodomain-like"/>
    <property type="match status" value="1"/>
</dbReference>
<evidence type="ECO:0000259" key="2">
    <source>
        <dbReference type="PROSITE" id="PS51293"/>
    </source>
</evidence>
<dbReference type="InterPro" id="IPR017884">
    <property type="entry name" value="SANT_dom"/>
</dbReference>
<feature type="compositionally biased region" description="Polar residues" evidence="1">
    <location>
        <begin position="134"/>
        <end position="147"/>
    </location>
</feature>
<feature type="region of interest" description="Disordered" evidence="1">
    <location>
        <begin position="464"/>
        <end position="536"/>
    </location>
</feature>
<dbReference type="GO" id="GO:0001156">
    <property type="term" value="F:TFIIIC-class transcription factor complex binding"/>
    <property type="evidence" value="ECO:0000318"/>
    <property type="project" value="GO_Central"/>
</dbReference>
<dbReference type="GO" id="GO:0070898">
    <property type="term" value="P:RNA polymerase III preinitiation complex assembly"/>
    <property type="evidence" value="ECO:0000318"/>
    <property type="project" value="GO_Central"/>
</dbReference>
<keyword evidence="4" id="KW-1185">Reference proteome</keyword>
<dbReference type="InterPro" id="IPR001005">
    <property type="entry name" value="SANT/Myb"/>
</dbReference>
<dbReference type="PROSITE" id="PS51293">
    <property type="entry name" value="SANT"/>
    <property type="match status" value="1"/>
</dbReference>
<gene>
    <name evidence="3" type="ORF">SORBI_3007G020500</name>
</gene>
<name>A0A1B6PF40_SORBI</name>
<dbReference type="Proteomes" id="UP000000768">
    <property type="component" value="Chromosome 7"/>
</dbReference>
<feature type="region of interest" description="Disordered" evidence="1">
    <location>
        <begin position="20"/>
        <end position="147"/>
    </location>
</feature>
<feature type="compositionally biased region" description="Basic and acidic residues" evidence="1">
    <location>
        <begin position="117"/>
        <end position="128"/>
    </location>
</feature>
<dbReference type="EMBL" id="CM000766">
    <property type="protein sequence ID" value="KXG24286.1"/>
    <property type="molecule type" value="Genomic_DNA"/>
</dbReference>
<evidence type="ECO:0000256" key="1">
    <source>
        <dbReference type="SAM" id="MobiDB-lite"/>
    </source>
</evidence>
<evidence type="ECO:0000313" key="4">
    <source>
        <dbReference type="Proteomes" id="UP000000768"/>
    </source>
</evidence>
<dbReference type="eggNOG" id="KOG2009">
    <property type="taxonomic scope" value="Eukaryota"/>
</dbReference>
<feature type="compositionally biased region" description="Basic and acidic residues" evidence="1">
    <location>
        <begin position="407"/>
        <end position="419"/>
    </location>
</feature>
<dbReference type="Gramene" id="KXG24285">
    <property type="protein sequence ID" value="KXG24285"/>
    <property type="gene ID" value="SORBI_3007G020500"/>
</dbReference>
<feature type="compositionally biased region" description="Polar residues" evidence="1">
    <location>
        <begin position="348"/>
        <end position="370"/>
    </location>
</feature>
<dbReference type="Gene3D" id="1.20.58.1880">
    <property type="match status" value="1"/>
</dbReference>
<protein>
    <recommendedName>
        <fullName evidence="2">SANT domain-containing protein</fullName>
    </recommendedName>
</protein>
<feature type="compositionally biased region" description="Polar residues" evidence="1">
    <location>
        <begin position="204"/>
        <end position="216"/>
    </location>
</feature>
<dbReference type="InterPro" id="IPR039467">
    <property type="entry name" value="TFIIIB_B''_Myb"/>
</dbReference>
<dbReference type="STRING" id="4558.A0A1B6PF40"/>
<reference evidence="3 4" key="1">
    <citation type="journal article" date="2009" name="Nature">
        <title>The Sorghum bicolor genome and the diversification of grasses.</title>
        <authorList>
            <person name="Paterson A.H."/>
            <person name="Bowers J.E."/>
            <person name="Bruggmann R."/>
            <person name="Dubchak I."/>
            <person name="Grimwood J."/>
            <person name="Gundlach H."/>
            <person name="Haberer G."/>
            <person name="Hellsten U."/>
            <person name="Mitros T."/>
            <person name="Poliakov A."/>
            <person name="Schmutz J."/>
            <person name="Spannagl M."/>
            <person name="Tang H."/>
            <person name="Wang X."/>
            <person name="Wicker T."/>
            <person name="Bharti A.K."/>
            <person name="Chapman J."/>
            <person name="Feltus F.A."/>
            <person name="Gowik U."/>
            <person name="Grigoriev I.V."/>
            <person name="Lyons E."/>
            <person name="Maher C.A."/>
            <person name="Martis M."/>
            <person name="Narechania A."/>
            <person name="Otillar R.P."/>
            <person name="Penning B.W."/>
            <person name="Salamov A.A."/>
            <person name="Wang Y."/>
            <person name="Zhang L."/>
            <person name="Carpita N.C."/>
            <person name="Freeling M."/>
            <person name="Gingle A.R."/>
            <person name="Hash C.T."/>
            <person name="Keller B."/>
            <person name="Klein P."/>
            <person name="Kresovich S."/>
            <person name="McCann M.C."/>
            <person name="Ming R."/>
            <person name="Peterson D.G."/>
            <person name="Mehboob-ur-Rahman"/>
            <person name="Ware D."/>
            <person name="Westhoff P."/>
            <person name="Mayer K.F."/>
            <person name="Messing J."/>
            <person name="Rokhsar D.S."/>
        </authorList>
    </citation>
    <scope>NUCLEOTIDE SEQUENCE [LARGE SCALE GENOMIC DNA]</scope>
    <source>
        <strain evidence="4">cv. BTx623</strain>
    </source>
</reference>
<reference evidence="3" key="2">
    <citation type="submission" date="2017-02" db="EMBL/GenBank/DDBJ databases">
        <title>WGS assembly of Sorghum bicolor.</title>
        <authorList>
            <person name="Paterson A."/>
            <person name="Mullet J."/>
            <person name="Bowers J."/>
            <person name="Bruggmann R."/>
            <person name="Dubchak I."/>
            <person name="Grimwood J."/>
            <person name="Gundlach H."/>
            <person name="Haberer G."/>
            <person name="Hellsten U."/>
            <person name="Mitros T."/>
            <person name="Poliakov A."/>
            <person name="Schmutz J."/>
            <person name="Spannagl M."/>
            <person name="Tang H."/>
            <person name="Wang X."/>
            <person name="Wicker T."/>
            <person name="Bharti A."/>
            <person name="Chapman J."/>
            <person name="Feltus F."/>
            <person name="Gowik U."/>
            <person name="Grigoriev I."/>
            <person name="Lyons E."/>
            <person name="Maher C."/>
            <person name="Martis M."/>
            <person name="Narechania A."/>
            <person name="Otillar R."/>
            <person name="Penning B."/>
            <person name="Salamov A."/>
            <person name="Wang Y."/>
            <person name="Zhang L."/>
            <person name="Carpita N."/>
            <person name="Freeling M."/>
            <person name="Gingle A."/>
            <person name="Hash C."/>
            <person name="Keller B."/>
            <person name="Klein P."/>
            <person name="Kresovich S."/>
            <person name="Mccann M."/>
            <person name="Ming R."/>
            <person name="Peterson D."/>
            <person name="Rahman M."/>
            <person name="Ware D."/>
            <person name="Westhoff P."/>
            <person name="Mayer K."/>
            <person name="Messing J."/>
            <person name="Sims D."/>
            <person name="Jenkins J."/>
            <person name="Shu S."/>
            <person name="Rokhsar D."/>
        </authorList>
    </citation>
    <scope>NUCLEOTIDE SEQUENCE</scope>
</reference>
<dbReference type="Gramene" id="KXG24287">
    <property type="protein sequence ID" value="KXG24287"/>
    <property type="gene ID" value="SORBI_3007G020500"/>
</dbReference>
<feature type="domain" description="SANT" evidence="2">
    <location>
        <begin position="628"/>
        <end position="679"/>
    </location>
</feature>
<dbReference type="EMBL" id="CM000766">
    <property type="protein sequence ID" value="KXG24288.1"/>
    <property type="molecule type" value="Genomic_DNA"/>
</dbReference>
<dbReference type="GO" id="GO:0000126">
    <property type="term" value="C:transcription factor TFIIIB complex"/>
    <property type="evidence" value="ECO:0000318"/>
    <property type="project" value="GO_Central"/>
</dbReference>
<dbReference type="EMBL" id="CM000766">
    <property type="protein sequence ID" value="KXG24285.1"/>
    <property type="molecule type" value="Genomic_DNA"/>
</dbReference>
<dbReference type="EMBL" id="CM000766">
    <property type="protein sequence ID" value="KXG24287.1"/>
    <property type="molecule type" value="Genomic_DNA"/>
</dbReference>
<feature type="compositionally biased region" description="Basic and acidic residues" evidence="1">
    <location>
        <begin position="217"/>
        <end position="231"/>
    </location>
</feature>
<dbReference type="SMART" id="SM00717">
    <property type="entry name" value="SANT"/>
    <property type="match status" value="1"/>
</dbReference>
<dbReference type="InterPro" id="IPR009057">
    <property type="entry name" value="Homeodomain-like_sf"/>
</dbReference>